<comment type="similarity">
    <text evidence="1">Belongs to the DtxR/MntR family.</text>
</comment>
<evidence type="ECO:0000259" key="7">
    <source>
        <dbReference type="PROSITE" id="PS50944"/>
    </source>
</evidence>
<dbReference type="Gene3D" id="1.10.60.10">
    <property type="entry name" value="Iron dependent repressor, metal binding and dimerisation domain"/>
    <property type="match status" value="1"/>
</dbReference>
<proteinExistence type="inferred from homology"/>
<dbReference type="Pfam" id="PF01325">
    <property type="entry name" value="Fe_dep_repress"/>
    <property type="match status" value="1"/>
</dbReference>
<dbReference type="Proteomes" id="UP000005778">
    <property type="component" value="Chromosome"/>
</dbReference>
<dbReference type="OrthoDB" id="9791355at2"/>
<evidence type="ECO:0000256" key="4">
    <source>
        <dbReference type="ARBA" id="ARBA00023125"/>
    </source>
</evidence>
<keyword evidence="3" id="KW-0805">Transcription regulation</keyword>
<dbReference type="InterPro" id="IPR001367">
    <property type="entry name" value="Fe_dep_repressor"/>
</dbReference>
<dbReference type="GO" id="GO:0046914">
    <property type="term" value="F:transition metal ion binding"/>
    <property type="evidence" value="ECO:0007669"/>
    <property type="project" value="InterPro"/>
</dbReference>
<dbReference type="InterPro" id="IPR036388">
    <property type="entry name" value="WH-like_DNA-bd_sf"/>
</dbReference>
<protein>
    <recommendedName>
        <fullName evidence="2">Transcriptional regulator MntR</fullName>
    </recommendedName>
</protein>
<dbReference type="InterPro" id="IPR036390">
    <property type="entry name" value="WH_DNA-bd_sf"/>
</dbReference>
<organism evidence="8 9">
    <name type="scientific">Desulfobacter postgatei 2ac9</name>
    <dbReference type="NCBI Taxonomy" id="879212"/>
    <lineage>
        <taxon>Bacteria</taxon>
        <taxon>Pseudomonadati</taxon>
        <taxon>Thermodesulfobacteriota</taxon>
        <taxon>Desulfobacteria</taxon>
        <taxon>Desulfobacterales</taxon>
        <taxon>Desulfobacteraceae</taxon>
        <taxon>Desulfobacter</taxon>
    </lineage>
</organism>
<dbReference type="SUPFAM" id="SSF47979">
    <property type="entry name" value="Iron-dependent repressor protein, dimerization domain"/>
    <property type="match status" value="1"/>
</dbReference>
<reference evidence="8 9" key="1">
    <citation type="submission" date="2011-09" db="EMBL/GenBank/DDBJ databases">
        <authorList>
            <consortium name="US DOE Joint Genome Institute (JGI-PGF)"/>
            <person name="Lucas S."/>
            <person name="Han J."/>
            <person name="Lapidus A."/>
            <person name="Cheng J.-F."/>
            <person name="Goodwin L."/>
            <person name="Pitluck S."/>
            <person name="Peters L."/>
            <person name="Land M.L."/>
            <person name="Hauser L."/>
            <person name="Orellana R."/>
            <person name="Lovley D."/>
            <person name="Woyke T.J."/>
        </authorList>
    </citation>
    <scope>NUCLEOTIDE SEQUENCE [LARGE SCALE GENOMIC DNA]</scope>
    <source>
        <strain evidence="8 9">2ac9</strain>
    </source>
</reference>
<evidence type="ECO:0000256" key="1">
    <source>
        <dbReference type="ARBA" id="ARBA00007871"/>
    </source>
</evidence>
<dbReference type="PANTHER" id="PTHR33238:SF7">
    <property type="entry name" value="IRON-DEPENDENT TRANSCRIPTIONAL REGULATOR"/>
    <property type="match status" value="1"/>
</dbReference>
<evidence type="ECO:0000256" key="2">
    <source>
        <dbReference type="ARBA" id="ARBA00022386"/>
    </source>
</evidence>
<dbReference type="RefSeq" id="WP_004070509.1">
    <property type="nucleotide sequence ID" value="NZ_CM001488.1"/>
</dbReference>
<dbReference type="PANTHER" id="PTHR33238">
    <property type="entry name" value="IRON (METAL) DEPENDENT REPRESSOR, DTXR FAMILY"/>
    <property type="match status" value="1"/>
</dbReference>
<keyword evidence="5" id="KW-0804">Transcription</keyword>
<dbReference type="PROSITE" id="PS50944">
    <property type="entry name" value="HTH_DTXR"/>
    <property type="match status" value="1"/>
</dbReference>
<dbReference type="AlphaFoldDB" id="I5AY53"/>
<name>I5AY53_9BACT</name>
<dbReference type="STRING" id="879212.DespoDRAFT_00120"/>
<dbReference type="SUPFAM" id="SSF46785">
    <property type="entry name" value="Winged helix' DNA-binding domain"/>
    <property type="match status" value="1"/>
</dbReference>
<keyword evidence="9" id="KW-1185">Reference proteome</keyword>
<dbReference type="Gene3D" id="1.10.10.10">
    <property type="entry name" value="Winged helix-like DNA-binding domain superfamily/Winged helix DNA-binding domain"/>
    <property type="match status" value="1"/>
</dbReference>
<dbReference type="Pfam" id="PF02742">
    <property type="entry name" value="Fe_dep_repr_C"/>
    <property type="match status" value="1"/>
</dbReference>
<dbReference type="InterPro" id="IPR022689">
    <property type="entry name" value="Iron_dep_repressor"/>
</dbReference>
<comment type="function">
    <text evidence="6">In the presence of manganese, represses expression of mntH and mntS. Up-regulates expression of mntP.</text>
</comment>
<accession>I5AY53</accession>
<dbReference type="HOGENOM" id="CLU_069532_3_2_7"/>
<keyword evidence="4" id="KW-0238">DNA-binding</keyword>
<dbReference type="GO" id="GO:0003700">
    <property type="term" value="F:DNA-binding transcription factor activity"/>
    <property type="evidence" value="ECO:0007669"/>
    <property type="project" value="InterPro"/>
</dbReference>
<gene>
    <name evidence="8" type="ORF">DespoDRAFT_00120</name>
</gene>
<dbReference type="InterPro" id="IPR036421">
    <property type="entry name" value="Fe_dep_repressor_sf"/>
</dbReference>
<evidence type="ECO:0000313" key="9">
    <source>
        <dbReference type="Proteomes" id="UP000005778"/>
    </source>
</evidence>
<dbReference type="EMBL" id="CM001488">
    <property type="protein sequence ID" value="EIM62166.1"/>
    <property type="molecule type" value="Genomic_DNA"/>
</dbReference>
<evidence type="ECO:0000256" key="6">
    <source>
        <dbReference type="ARBA" id="ARBA00025185"/>
    </source>
</evidence>
<evidence type="ECO:0000256" key="3">
    <source>
        <dbReference type="ARBA" id="ARBA00023015"/>
    </source>
</evidence>
<dbReference type="SMART" id="SM00529">
    <property type="entry name" value="HTH_DTXR"/>
    <property type="match status" value="1"/>
</dbReference>
<reference evidence="8 9" key="2">
    <citation type="submission" date="2012-02" db="EMBL/GenBank/DDBJ databases">
        <title>Improved High-Quality Draft sequence of Desulfobacter postgatei 2ac9.</title>
        <authorList>
            <consortium name="US DOE Joint Genome Institute"/>
            <person name="Lucas S."/>
            <person name="Han J."/>
            <person name="Lapidus A."/>
            <person name="Cheng J.-F."/>
            <person name="Goodwin L."/>
            <person name="Pitluck S."/>
            <person name="Peters L."/>
            <person name="Ovchinnikova G."/>
            <person name="Held B."/>
            <person name="Detter J.C."/>
            <person name="Han C."/>
            <person name="Tapia R."/>
            <person name="Land M."/>
            <person name="Hauser L."/>
            <person name="Kyrpides N."/>
            <person name="Ivanova N."/>
            <person name="Pagani I."/>
            <person name="Orellana R."/>
            <person name="Lovley D."/>
            <person name="Woyke T."/>
        </authorList>
    </citation>
    <scope>NUCLEOTIDE SEQUENCE [LARGE SCALE GENOMIC DNA]</scope>
    <source>
        <strain evidence="8 9">2ac9</strain>
    </source>
</reference>
<evidence type="ECO:0000313" key="8">
    <source>
        <dbReference type="EMBL" id="EIM62166.1"/>
    </source>
</evidence>
<dbReference type="InterPro" id="IPR022687">
    <property type="entry name" value="HTH_DTXR"/>
</dbReference>
<evidence type="ECO:0000256" key="5">
    <source>
        <dbReference type="ARBA" id="ARBA00023163"/>
    </source>
</evidence>
<dbReference type="GO" id="GO:0003677">
    <property type="term" value="F:DNA binding"/>
    <property type="evidence" value="ECO:0007669"/>
    <property type="project" value="UniProtKB-KW"/>
</dbReference>
<dbReference type="eggNOG" id="COG1321">
    <property type="taxonomic scope" value="Bacteria"/>
</dbReference>
<sequence>MNSEQSLSESLEDYLEAIFELQTMNAVARSKDIAAKLNIKCGSVTGTLKKLADRKLINYEPYGYITLTPKGDKIAKEVTTRHNVFKHFLFKHVELDEAIAEQTACRMEHAMNHKTFMKFKAFVTKLDS</sequence>
<dbReference type="InterPro" id="IPR050536">
    <property type="entry name" value="DtxR_MntR_Metal-Reg"/>
</dbReference>
<feature type="domain" description="HTH dtxR-type" evidence="7">
    <location>
        <begin position="7"/>
        <end position="68"/>
    </location>
</feature>
<dbReference type="GO" id="GO:0046983">
    <property type="term" value="F:protein dimerization activity"/>
    <property type="evidence" value="ECO:0007669"/>
    <property type="project" value="InterPro"/>
</dbReference>